<dbReference type="InterPro" id="IPR050039">
    <property type="entry name" value="MAB_1171c-like"/>
</dbReference>
<dbReference type="AlphaFoldDB" id="A0A7W9QHR3"/>
<evidence type="ECO:0000259" key="2">
    <source>
        <dbReference type="Pfam" id="PF20182"/>
    </source>
</evidence>
<dbReference type="RefSeq" id="WP_184580274.1">
    <property type="nucleotide sequence ID" value="NZ_JACHJL010000038.1"/>
</dbReference>
<accession>A0A7W9QHR3</accession>
<proteinExistence type="predicted"/>
<organism evidence="3 4">
    <name type="scientific">Streptomyces zagrosensis</name>
    <dbReference type="NCBI Taxonomy" id="1042984"/>
    <lineage>
        <taxon>Bacteria</taxon>
        <taxon>Bacillati</taxon>
        <taxon>Actinomycetota</taxon>
        <taxon>Actinomycetes</taxon>
        <taxon>Kitasatosporales</taxon>
        <taxon>Streptomycetaceae</taxon>
        <taxon>Streptomyces</taxon>
    </lineage>
</organism>
<feature type="transmembrane region" description="Helical" evidence="1">
    <location>
        <begin position="182"/>
        <end position="201"/>
    </location>
</feature>
<feature type="transmembrane region" description="Helical" evidence="1">
    <location>
        <begin position="141"/>
        <end position="161"/>
    </location>
</feature>
<feature type="transmembrane region" description="Helical" evidence="1">
    <location>
        <begin position="12"/>
        <end position="28"/>
    </location>
</feature>
<feature type="domain" description="DUF6545" evidence="2">
    <location>
        <begin position="241"/>
        <end position="374"/>
    </location>
</feature>
<feature type="transmembrane region" description="Helical" evidence="1">
    <location>
        <begin position="103"/>
        <end position="121"/>
    </location>
</feature>
<dbReference type="EMBL" id="JACHJL010000038">
    <property type="protein sequence ID" value="MBB5940269.1"/>
    <property type="molecule type" value="Genomic_DNA"/>
</dbReference>
<dbReference type="Proteomes" id="UP000588098">
    <property type="component" value="Unassembled WGS sequence"/>
</dbReference>
<name>A0A7W9QHR3_9ACTN</name>
<protein>
    <recommendedName>
        <fullName evidence="2">DUF6545 domain-containing protein</fullName>
    </recommendedName>
</protein>
<dbReference type="InterPro" id="IPR046675">
    <property type="entry name" value="DUF6545"/>
</dbReference>
<evidence type="ECO:0000313" key="3">
    <source>
        <dbReference type="EMBL" id="MBB5940269.1"/>
    </source>
</evidence>
<keyword evidence="1" id="KW-0812">Transmembrane</keyword>
<gene>
    <name evidence="3" type="ORF">FHS42_007367</name>
</gene>
<evidence type="ECO:0000256" key="1">
    <source>
        <dbReference type="SAM" id="Phobius"/>
    </source>
</evidence>
<keyword evidence="4" id="KW-1185">Reference proteome</keyword>
<keyword evidence="1" id="KW-0472">Membrane</keyword>
<dbReference type="NCBIfam" id="NF042915">
    <property type="entry name" value="MAB_1171c_fam"/>
    <property type="match status" value="1"/>
</dbReference>
<comment type="caution">
    <text evidence="3">The sequence shown here is derived from an EMBL/GenBank/DDBJ whole genome shotgun (WGS) entry which is preliminary data.</text>
</comment>
<feature type="transmembrane region" description="Helical" evidence="1">
    <location>
        <begin position="40"/>
        <end position="63"/>
    </location>
</feature>
<keyword evidence="1" id="KW-1133">Transmembrane helix</keyword>
<evidence type="ECO:0000313" key="4">
    <source>
        <dbReference type="Proteomes" id="UP000588098"/>
    </source>
</evidence>
<feature type="transmembrane region" description="Helical" evidence="1">
    <location>
        <begin position="69"/>
        <end position="91"/>
    </location>
</feature>
<sequence length="391" mass="42934">MNAEPSNVLHWFDYICVGCLWLALALRAPAGLRTPEQRGLWLAVATAAVAMTLTLPAATQFALQTAGGVHTIALARNLIGVLSSGAVLYFVSAAIDDRRLRLGVYYVTGLAMVSLLALDALAPPHREHAITGHGAPIPSTAYWLVLTTVHLAADIFCISLCHQYSRRTANPVLKASLRMFGIGTAFSCLFWLCQLISLLFHTDRLLPYLPYVMDLHGLLRAIALLAPSLWAVQGAVVEICTIWHLWPLWRDLVQAVPHVAFLKPRHRLLEIVWPQASWRLLAYRKIIETRDAILVLNDYVAVGTWARARRHVAAVSVAHAKVDATVLACVMTGARSAKLAGLPHQQSAGGLVNFDKGDLDSEMAFLLDVARAYVSTPARDFRIHPNTSDRK</sequence>
<reference evidence="3 4" key="1">
    <citation type="submission" date="2020-08" db="EMBL/GenBank/DDBJ databases">
        <title>Genomic Encyclopedia of Type Strains, Phase III (KMG-III): the genomes of soil and plant-associated and newly described type strains.</title>
        <authorList>
            <person name="Whitman W."/>
        </authorList>
    </citation>
    <scope>NUCLEOTIDE SEQUENCE [LARGE SCALE GENOMIC DNA]</scope>
    <source>
        <strain evidence="3 4">CECT 8305</strain>
    </source>
</reference>
<dbReference type="Pfam" id="PF20182">
    <property type="entry name" value="DUF6545"/>
    <property type="match status" value="1"/>
</dbReference>